<organism evidence="4 5">
    <name type="scientific">Paractinoplanes durhamensis</name>
    <dbReference type="NCBI Taxonomy" id="113563"/>
    <lineage>
        <taxon>Bacteria</taxon>
        <taxon>Bacillati</taxon>
        <taxon>Actinomycetota</taxon>
        <taxon>Actinomycetes</taxon>
        <taxon>Micromonosporales</taxon>
        <taxon>Micromonosporaceae</taxon>
        <taxon>Paractinoplanes</taxon>
    </lineage>
</organism>
<gene>
    <name evidence="4" type="ORF">Adu01nite_01800</name>
</gene>
<evidence type="ECO:0000313" key="5">
    <source>
        <dbReference type="Proteomes" id="UP000637628"/>
    </source>
</evidence>
<dbReference type="Proteomes" id="UP000637628">
    <property type="component" value="Unassembled WGS sequence"/>
</dbReference>
<dbReference type="Pfam" id="PF00583">
    <property type="entry name" value="Acetyltransf_1"/>
    <property type="match status" value="1"/>
</dbReference>
<reference evidence="4 5" key="1">
    <citation type="submission" date="2021-01" db="EMBL/GenBank/DDBJ databases">
        <title>Whole genome shotgun sequence of Actinoplanes durhamensis NBRC 14914.</title>
        <authorList>
            <person name="Komaki H."/>
            <person name="Tamura T."/>
        </authorList>
    </citation>
    <scope>NUCLEOTIDE SEQUENCE [LARGE SCALE GENOMIC DNA]</scope>
    <source>
        <strain evidence="4 5">NBRC 14914</strain>
    </source>
</reference>
<keyword evidence="5" id="KW-1185">Reference proteome</keyword>
<evidence type="ECO:0000259" key="3">
    <source>
        <dbReference type="PROSITE" id="PS51186"/>
    </source>
</evidence>
<name>A0ABQ3YML8_9ACTN</name>
<evidence type="ECO:0000256" key="2">
    <source>
        <dbReference type="ARBA" id="ARBA00023315"/>
    </source>
</evidence>
<evidence type="ECO:0000256" key="1">
    <source>
        <dbReference type="ARBA" id="ARBA00022679"/>
    </source>
</evidence>
<sequence length="172" mass="19043">MTLLRPIVEADYTAVGEVHVRSWQVGYAGIVPADHLAALDPAVAAERRRTEPRPDGAQTLVAEEEDGRIVGFASFGPYRQDGVIDRNAGELYAIYVTPEQWGRGVGRQLLTAARNSLKASGYPEMRLWVLVENVRGRQFYERMDLAPDGAVQTYTPRGSTAELPELRYATPL</sequence>
<dbReference type="CDD" id="cd04301">
    <property type="entry name" value="NAT_SF"/>
    <property type="match status" value="1"/>
</dbReference>
<dbReference type="PROSITE" id="PS51186">
    <property type="entry name" value="GNAT"/>
    <property type="match status" value="1"/>
</dbReference>
<comment type="caution">
    <text evidence="4">The sequence shown here is derived from an EMBL/GenBank/DDBJ whole genome shotgun (WGS) entry which is preliminary data.</text>
</comment>
<dbReference type="InterPro" id="IPR000182">
    <property type="entry name" value="GNAT_dom"/>
</dbReference>
<dbReference type="InterPro" id="IPR016181">
    <property type="entry name" value="Acyl_CoA_acyltransferase"/>
</dbReference>
<protein>
    <submittedName>
        <fullName evidence="4">N-acetyltransferase</fullName>
    </submittedName>
</protein>
<accession>A0ABQ3YML8</accession>
<keyword evidence="1" id="KW-0808">Transferase</keyword>
<dbReference type="PANTHER" id="PTHR43877:SF1">
    <property type="entry name" value="ACETYLTRANSFERASE"/>
    <property type="match status" value="1"/>
</dbReference>
<keyword evidence="2" id="KW-0012">Acyltransferase</keyword>
<dbReference type="Gene3D" id="3.40.630.30">
    <property type="match status" value="1"/>
</dbReference>
<dbReference type="EMBL" id="BOML01000002">
    <property type="protein sequence ID" value="GID98829.1"/>
    <property type="molecule type" value="Genomic_DNA"/>
</dbReference>
<feature type="domain" description="N-acetyltransferase" evidence="3">
    <location>
        <begin position="2"/>
        <end position="172"/>
    </location>
</feature>
<dbReference type="SUPFAM" id="SSF55729">
    <property type="entry name" value="Acyl-CoA N-acyltransferases (Nat)"/>
    <property type="match status" value="1"/>
</dbReference>
<proteinExistence type="predicted"/>
<evidence type="ECO:0000313" key="4">
    <source>
        <dbReference type="EMBL" id="GID98829.1"/>
    </source>
</evidence>
<dbReference type="InterPro" id="IPR050832">
    <property type="entry name" value="Bact_Acetyltransf"/>
</dbReference>
<dbReference type="RefSeq" id="WP_203724247.1">
    <property type="nucleotide sequence ID" value="NZ_BAAATX010000008.1"/>
</dbReference>
<dbReference type="PANTHER" id="PTHR43877">
    <property type="entry name" value="AMINOALKYLPHOSPHONATE N-ACETYLTRANSFERASE-RELATED-RELATED"/>
    <property type="match status" value="1"/>
</dbReference>